<dbReference type="AlphaFoldDB" id="A0A7X1E5T8"/>
<dbReference type="Proteomes" id="UP000525652">
    <property type="component" value="Unassembled WGS sequence"/>
</dbReference>
<sequence length="215" mass="24244">MLLVLAVLATLAAILIPAVGSVRSHALLAECSSNQRQIGLALKLYANDNKGIYPPSTHSTGPFRRDRSWIFALNQYFTNKIDEIRVCPVDPPERQKQVLDRGATSYVLNDLVFDDPQYHVQHWIPEPSRTLLLFILSEDRPPSLTNDHIHGGEWTNWYAALNDIEPDRHRSGKRSADRTKGSAPYLFADGHVEVIEAADFKSRFDRGENPAEVPF</sequence>
<name>A0A7X1E5T8_9BACT</name>
<accession>A0A7X1E5T8</accession>
<keyword evidence="2" id="KW-1185">Reference proteome</keyword>
<dbReference type="EMBL" id="JACHVA010000127">
    <property type="protein sequence ID" value="MBC2603484.1"/>
    <property type="molecule type" value="Genomic_DNA"/>
</dbReference>
<comment type="caution">
    <text evidence="1">The sequence shown here is derived from an EMBL/GenBank/DDBJ whole genome shotgun (WGS) entry which is preliminary data.</text>
</comment>
<dbReference type="InterPro" id="IPR045584">
    <property type="entry name" value="Pilin-like"/>
</dbReference>
<dbReference type="PANTHER" id="PTHR30093">
    <property type="entry name" value="GENERAL SECRETION PATHWAY PROTEIN G"/>
    <property type="match status" value="1"/>
</dbReference>
<dbReference type="Gene3D" id="3.30.700.10">
    <property type="entry name" value="Glycoprotein, Type 4 Pilin"/>
    <property type="match status" value="1"/>
</dbReference>
<organism evidence="1 2">
    <name type="scientific">Puniceicoccus vermicola</name>
    <dbReference type="NCBI Taxonomy" id="388746"/>
    <lineage>
        <taxon>Bacteria</taxon>
        <taxon>Pseudomonadati</taxon>
        <taxon>Verrucomicrobiota</taxon>
        <taxon>Opitutia</taxon>
        <taxon>Puniceicoccales</taxon>
        <taxon>Puniceicoccaceae</taxon>
        <taxon>Puniceicoccus</taxon>
    </lineage>
</organism>
<evidence type="ECO:0000313" key="2">
    <source>
        <dbReference type="Proteomes" id="UP000525652"/>
    </source>
</evidence>
<evidence type="ECO:0000313" key="1">
    <source>
        <dbReference type="EMBL" id="MBC2603484.1"/>
    </source>
</evidence>
<protein>
    <submittedName>
        <fullName evidence="1">DUF1559 domain-containing protein</fullName>
    </submittedName>
</protein>
<dbReference type="SUPFAM" id="SSF54523">
    <property type="entry name" value="Pili subunits"/>
    <property type="match status" value="1"/>
</dbReference>
<dbReference type="PANTHER" id="PTHR30093:SF2">
    <property type="entry name" value="TYPE II SECRETION SYSTEM PROTEIN H"/>
    <property type="match status" value="1"/>
</dbReference>
<gene>
    <name evidence="1" type="ORF">H5P30_17010</name>
</gene>
<proteinExistence type="predicted"/>
<reference evidence="1 2" key="1">
    <citation type="submission" date="2020-07" db="EMBL/GenBank/DDBJ databases">
        <authorList>
            <person name="Feng X."/>
        </authorList>
    </citation>
    <scope>NUCLEOTIDE SEQUENCE [LARGE SCALE GENOMIC DNA]</scope>
    <source>
        <strain evidence="1 2">JCM14086</strain>
    </source>
</reference>